<evidence type="ECO:0000256" key="6">
    <source>
        <dbReference type="ARBA" id="ARBA00022827"/>
    </source>
</evidence>
<comment type="similarity">
    <text evidence="3 12">Belongs to the methylenetetrahydrofolate reductase family.</text>
</comment>
<comment type="pathway">
    <text evidence="2 12">One-carbon metabolism; tetrahydrofolate interconversion.</text>
</comment>
<comment type="catalytic activity">
    <reaction evidence="11">
        <text>(6S)-5-methyl-5,6,7,8-tetrahydrofolate + NAD(+) = (6R)-5,10-methylene-5,6,7,8-tetrahydrofolate + NADH + H(+)</text>
        <dbReference type="Rhea" id="RHEA:19821"/>
        <dbReference type="ChEBI" id="CHEBI:15378"/>
        <dbReference type="ChEBI" id="CHEBI:15636"/>
        <dbReference type="ChEBI" id="CHEBI:18608"/>
        <dbReference type="ChEBI" id="CHEBI:57540"/>
        <dbReference type="ChEBI" id="CHEBI:57945"/>
        <dbReference type="EC" id="1.5.1.54"/>
    </reaction>
    <physiologicalReaction direction="right-to-left" evidence="11">
        <dbReference type="Rhea" id="RHEA:19823"/>
    </physiologicalReaction>
</comment>
<dbReference type="InterPro" id="IPR029041">
    <property type="entry name" value="FAD-linked_oxidoreductase-like"/>
</dbReference>
<evidence type="ECO:0000256" key="3">
    <source>
        <dbReference type="ARBA" id="ARBA00006743"/>
    </source>
</evidence>
<evidence type="ECO:0000256" key="4">
    <source>
        <dbReference type="ARBA" id="ARBA00022605"/>
    </source>
</evidence>
<evidence type="ECO:0000256" key="7">
    <source>
        <dbReference type="ARBA" id="ARBA00023002"/>
    </source>
</evidence>
<dbReference type="Gene3D" id="3.20.20.220">
    <property type="match status" value="1"/>
</dbReference>
<evidence type="ECO:0000256" key="8">
    <source>
        <dbReference type="ARBA" id="ARBA00023027"/>
    </source>
</evidence>
<gene>
    <name evidence="13" type="primary">metF</name>
    <name evidence="13" type="ORF">C12CBH8_05160</name>
</gene>
<dbReference type="GO" id="GO:0009086">
    <property type="term" value="P:methionine biosynthetic process"/>
    <property type="evidence" value="ECO:0007669"/>
    <property type="project" value="UniProtKB-KW"/>
</dbReference>
<keyword evidence="5 12" id="KW-0285">Flavoprotein</keyword>
<dbReference type="UniPathway" id="UPA00193"/>
<dbReference type="AlphaFoldDB" id="A0A7I8CZG0"/>
<keyword evidence="7 12" id="KW-0560">Oxidoreductase</keyword>
<evidence type="ECO:0000256" key="12">
    <source>
        <dbReference type="RuleBase" id="RU003862"/>
    </source>
</evidence>
<dbReference type="InterPro" id="IPR003171">
    <property type="entry name" value="Mehydrof_redctse-like"/>
</dbReference>
<dbReference type="Proteomes" id="UP000593890">
    <property type="component" value="Chromosome"/>
</dbReference>
<evidence type="ECO:0000256" key="10">
    <source>
        <dbReference type="ARBA" id="ARBA00034478"/>
    </source>
</evidence>
<organism evidence="13 14">
    <name type="scientific">Solibaculum mannosilyticum</name>
    <dbReference type="NCBI Taxonomy" id="2780922"/>
    <lineage>
        <taxon>Bacteria</taxon>
        <taxon>Bacillati</taxon>
        <taxon>Bacillota</taxon>
        <taxon>Clostridia</taxon>
        <taxon>Eubacteriales</taxon>
        <taxon>Oscillospiraceae</taxon>
        <taxon>Solibaculum</taxon>
    </lineage>
</organism>
<dbReference type="NCBIfam" id="TIGR00676">
    <property type="entry name" value="fadh2"/>
    <property type="match status" value="1"/>
</dbReference>
<dbReference type="PANTHER" id="PTHR45754">
    <property type="entry name" value="METHYLENETETRAHYDROFOLATE REDUCTASE"/>
    <property type="match status" value="1"/>
</dbReference>
<keyword evidence="4" id="KW-0028">Amino-acid biosynthesis</keyword>
<evidence type="ECO:0000256" key="11">
    <source>
        <dbReference type="ARBA" id="ARBA00048628"/>
    </source>
</evidence>
<comment type="pathway">
    <text evidence="10">Amino-acid biosynthesis; L-methionine biosynthesis via de novo pathway.</text>
</comment>
<keyword evidence="14" id="KW-1185">Reference proteome</keyword>
<dbReference type="InterPro" id="IPR004620">
    <property type="entry name" value="MTHF_reductase_bac"/>
</dbReference>
<comment type="cofactor">
    <cofactor evidence="1 12">
        <name>FAD</name>
        <dbReference type="ChEBI" id="CHEBI:57692"/>
    </cofactor>
</comment>
<accession>A0A7I8CZG0</accession>
<protein>
    <recommendedName>
        <fullName evidence="12">Methylenetetrahydrofolate reductase</fullName>
        <ecNumber evidence="12">1.5.1.54</ecNumber>
    </recommendedName>
</protein>
<keyword evidence="9" id="KW-0486">Methionine biosynthesis</keyword>
<evidence type="ECO:0000313" key="13">
    <source>
        <dbReference type="EMBL" id="BCI59877.1"/>
    </source>
</evidence>
<evidence type="ECO:0000256" key="5">
    <source>
        <dbReference type="ARBA" id="ARBA00022630"/>
    </source>
</evidence>
<evidence type="ECO:0000256" key="2">
    <source>
        <dbReference type="ARBA" id="ARBA00004777"/>
    </source>
</evidence>
<sequence>MSIAQLFETKSTVFSFEVFPPKRTSPIETIYSTLDELQELHPDFISVTYGAGGNLADNSTCEIASIIKNHYHIEPLAHLTCVNSTEQEIKEVLGRLKQNGIENILALRGDISPDRPPKTDFAHASDLISFIKKQGGFHVSGACYPEGHIECDSLVDDVLHLRQKVDAGAEHLVSQLFFDNDSFYRFVERARIAGIQVPIEAGIMPVVNKKQIERMVSLCGASLPPKFTKVMSRYEHNPQALRDAGIAYAIDQIVDLVSNNVQGIHLYTMNNPYVARRISESVSSLLRA</sequence>
<proteinExistence type="inferred from homology"/>
<name>A0A7I8CZG0_9FIRM</name>
<dbReference type="Pfam" id="PF02219">
    <property type="entry name" value="MTHFR"/>
    <property type="match status" value="1"/>
</dbReference>
<reference evidence="14" key="1">
    <citation type="submission" date="2020-07" db="EMBL/GenBank/DDBJ databases">
        <title>Complete genome sequencing of Clostridia bacterium strain 12CBH8.</title>
        <authorList>
            <person name="Sakamoto M."/>
            <person name="Murakami T."/>
            <person name="Mori H."/>
        </authorList>
    </citation>
    <scope>NUCLEOTIDE SEQUENCE [LARGE SCALE GENOMIC DNA]</scope>
    <source>
        <strain evidence="14">12CBH8</strain>
    </source>
</reference>
<dbReference type="EMBL" id="AP023321">
    <property type="protein sequence ID" value="BCI59877.1"/>
    <property type="molecule type" value="Genomic_DNA"/>
</dbReference>
<dbReference type="CDD" id="cd00537">
    <property type="entry name" value="MTHFR"/>
    <property type="match status" value="1"/>
</dbReference>
<evidence type="ECO:0000256" key="9">
    <source>
        <dbReference type="ARBA" id="ARBA00023167"/>
    </source>
</evidence>
<dbReference type="KEGG" id="sman:C12CBH8_05160"/>
<keyword evidence="8" id="KW-0520">NAD</keyword>
<keyword evidence="6 12" id="KW-0274">FAD</keyword>
<dbReference type="GO" id="GO:0106312">
    <property type="term" value="F:methylenetetrahydrofolate reductase (NADH) activity"/>
    <property type="evidence" value="ECO:0007669"/>
    <property type="project" value="UniProtKB-EC"/>
</dbReference>
<dbReference type="EC" id="1.5.1.54" evidence="12"/>
<evidence type="ECO:0000313" key="14">
    <source>
        <dbReference type="Proteomes" id="UP000593890"/>
    </source>
</evidence>
<dbReference type="GO" id="GO:0005829">
    <property type="term" value="C:cytosol"/>
    <property type="evidence" value="ECO:0007669"/>
    <property type="project" value="InterPro"/>
</dbReference>
<dbReference type="GO" id="GO:0035999">
    <property type="term" value="P:tetrahydrofolate interconversion"/>
    <property type="evidence" value="ECO:0007669"/>
    <property type="project" value="UniProtKB-UniPathway"/>
</dbReference>
<dbReference type="SUPFAM" id="SSF51730">
    <property type="entry name" value="FAD-linked oxidoreductase"/>
    <property type="match status" value="1"/>
</dbReference>
<dbReference type="GO" id="GO:0071949">
    <property type="term" value="F:FAD binding"/>
    <property type="evidence" value="ECO:0007669"/>
    <property type="project" value="TreeGrafter"/>
</dbReference>
<dbReference type="PANTHER" id="PTHR45754:SF3">
    <property type="entry name" value="METHYLENETETRAHYDROFOLATE REDUCTASE (NADPH)"/>
    <property type="match status" value="1"/>
</dbReference>
<dbReference type="RefSeq" id="WP_090265883.1">
    <property type="nucleotide sequence ID" value="NZ_AP023321.1"/>
</dbReference>
<evidence type="ECO:0000256" key="1">
    <source>
        <dbReference type="ARBA" id="ARBA00001974"/>
    </source>
</evidence>